<evidence type="ECO:0000313" key="12">
    <source>
        <dbReference type="Proteomes" id="UP001168821"/>
    </source>
</evidence>
<evidence type="ECO:0000256" key="1">
    <source>
        <dbReference type="ARBA" id="ARBA00004651"/>
    </source>
</evidence>
<keyword evidence="5 10" id="KW-0552">Olfaction</keyword>
<keyword evidence="2" id="KW-1003">Cell membrane</keyword>
<reference evidence="11" key="1">
    <citation type="journal article" date="2023" name="G3 (Bethesda)">
        <title>Whole genome assemblies of Zophobas morio and Tenebrio molitor.</title>
        <authorList>
            <person name="Kaur S."/>
            <person name="Stinson S.A."/>
            <person name="diCenzo G.C."/>
        </authorList>
    </citation>
    <scope>NUCLEOTIDE SEQUENCE</scope>
    <source>
        <strain evidence="11">QUZm001</strain>
    </source>
</reference>
<evidence type="ECO:0000256" key="4">
    <source>
        <dbReference type="ARBA" id="ARBA00022692"/>
    </source>
</evidence>
<evidence type="ECO:0000313" key="11">
    <source>
        <dbReference type="EMBL" id="KAJ3644242.1"/>
    </source>
</evidence>
<comment type="caution">
    <text evidence="10">Lacks conserved residue(s) required for the propagation of feature annotation.</text>
</comment>
<keyword evidence="3 10" id="KW-0716">Sensory transduction</keyword>
<evidence type="ECO:0000256" key="3">
    <source>
        <dbReference type="ARBA" id="ARBA00022606"/>
    </source>
</evidence>
<feature type="transmembrane region" description="Helical" evidence="10">
    <location>
        <begin position="184"/>
        <end position="203"/>
    </location>
</feature>
<dbReference type="AlphaFoldDB" id="A0AA38M6D8"/>
<name>A0AA38M6D8_9CUCU</name>
<dbReference type="PANTHER" id="PTHR21137:SF35">
    <property type="entry name" value="ODORANT RECEPTOR 19A-RELATED"/>
    <property type="match status" value="1"/>
</dbReference>
<protein>
    <recommendedName>
        <fullName evidence="10">Odorant receptor</fullName>
    </recommendedName>
</protein>
<proteinExistence type="inferred from homology"/>
<evidence type="ECO:0000256" key="2">
    <source>
        <dbReference type="ARBA" id="ARBA00022475"/>
    </source>
</evidence>
<evidence type="ECO:0000256" key="7">
    <source>
        <dbReference type="ARBA" id="ARBA00023136"/>
    </source>
</evidence>
<feature type="transmembrane region" description="Helical" evidence="10">
    <location>
        <begin position="367"/>
        <end position="387"/>
    </location>
</feature>
<accession>A0AA38M6D8</accession>
<dbReference type="GO" id="GO:0005886">
    <property type="term" value="C:plasma membrane"/>
    <property type="evidence" value="ECO:0007669"/>
    <property type="project" value="UniProtKB-SubCell"/>
</dbReference>
<keyword evidence="9 10" id="KW-0807">Transducer</keyword>
<organism evidence="11 12">
    <name type="scientific">Zophobas morio</name>
    <dbReference type="NCBI Taxonomy" id="2755281"/>
    <lineage>
        <taxon>Eukaryota</taxon>
        <taxon>Metazoa</taxon>
        <taxon>Ecdysozoa</taxon>
        <taxon>Arthropoda</taxon>
        <taxon>Hexapoda</taxon>
        <taxon>Insecta</taxon>
        <taxon>Pterygota</taxon>
        <taxon>Neoptera</taxon>
        <taxon>Endopterygota</taxon>
        <taxon>Coleoptera</taxon>
        <taxon>Polyphaga</taxon>
        <taxon>Cucujiformia</taxon>
        <taxon>Tenebrionidae</taxon>
        <taxon>Zophobas</taxon>
    </lineage>
</organism>
<dbReference type="GO" id="GO:0004984">
    <property type="term" value="F:olfactory receptor activity"/>
    <property type="evidence" value="ECO:0007669"/>
    <property type="project" value="InterPro"/>
</dbReference>
<keyword evidence="8 10" id="KW-0675">Receptor</keyword>
<feature type="transmembrane region" description="Helical" evidence="10">
    <location>
        <begin position="296"/>
        <end position="321"/>
    </location>
</feature>
<gene>
    <name evidence="11" type="ORF">Zmor_026910</name>
</gene>
<keyword evidence="4 10" id="KW-0812">Transmembrane</keyword>
<dbReference type="Proteomes" id="UP001168821">
    <property type="component" value="Unassembled WGS sequence"/>
</dbReference>
<evidence type="ECO:0000256" key="5">
    <source>
        <dbReference type="ARBA" id="ARBA00022725"/>
    </source>
</evidence>
<feature type="transmembrane region" description="Helical" evidence="10">
    <location>
        <begin position="45"/>
        <end position="66"/>
    </location>
</feature>
<dbReference type="GO" id="GO:0007165">
    <property type="term" value="P:signal transduction"/>
    <property type="evidence" value="ECO:0007669"/>
    <property type="project" value="UniProtKB-KW"/>
</dbReference>
<evidence type="ECO:0000256" key="8">
    <source>
        <dbReference type="ARBA" id="ARBA00023170"/>
    </source>
</evidence>
<comment type="similarity">
    <text evidence="10">Belongs to the insect chemoreceptor superfamily. Heteromeric odorant receptor channel (TC 1.A.69) family.</text>
</comment>
<feature type="transmembrane region" description="Helical" evidence="10">
    <location>
        <begin position="78"/>
        <end position="95"/>
    </location>
</feature>
<keyword evidence="6 10" id="KW-1133">Transmembrane helix</keyword>
<comment type="subcellular location">
    <subcellularLocation>
        <location evidence="1 10">Cell membrane</location>
        <topology evidence="1 10">Multi-pass membrane protein</topology>
    </subcellularLocation>
</comment>
<evidence type="ECO:0000256" key="10">
    <source>
        <dbReference type="RuleBase" id="RU351113"/>
    </source>
</evidence>
<dbReference type="EMBL" id="JALNTZ010000008">
    <property type="protein sequence ID" value="KAJ3644242.1"/>
    <property type="molecule type" value="Genomic_DNA"/>
</dbReference>
<evidence type="ECO:0000256" key="6">
    <source>
        <dbReference type="ARBA" id="ARBA00022989"/>
    </source>
</evidence>
<dbReference type="InterPro" id="IPR004117">
    <property type="entry name" value="7tm6_olfct_rcpt"/>
</dbReference>
<dbReference type="GO" id="GO:0005549">
    <property type="term" value="F:odorant binding"/>
    <property type="evidence" value="ECO:0007669"/>
    <property type="project" value="InterPro"/>
</dbReference>
<keyword evidence="7 10" id="KW-0472">Membrane</keyword>
<dbReference type="PANTHER" id="PTHR21137">
    <property type="entry name" value="ODORANT RECEPTOR"/>
    <property type="match status" value="1"/>
</dbReference>
<evidence type="ECO:0000256" key="9">
    <source>
        <dbReference type="ARBA" id="ARBA00023224"/>
    </source>
</evidence>
<comment type="caution">
    <text evidence="11">The sequence shown here is derived from an EMBL/GenBank/DDBJ whole genome shotgun (WGS) entry which is preliminary data.</text>
</comment>
<dbReference type="Pfam" id="PF02949">
    <property type="entry name" value="7tm_6"/>
    <property type="match status" value="1"/>
</dbReference>
<sequence length="389" mass="44589">MSRSNGCRSQEIKICSVNRKIFQYSLLWPDDGTELNPGRNYIVKILCFFLCTGLMTALTTIHFLLAIINDEELNTEEIAVLIAAYGTYYMICAYIKNQRQVALLLRDLSQFENFGKPPGFEKKDKQLNLCVKMLVAYSFTGTVVYSSMKLFEKGKCKAFHLERKSNGNYCGLIAPFWLPFEIDYFPVFHLWLLYGFLAACLLLKMCLHISFNALEIAHHIILRIHHLRIMFLECFNSGSNQIIRVKLATCVLYHKEILELIMRLDDIFFNSMFGHFALTGTICACLEKQIVDGYNVYAGTVHFIGWILALFIGCVGGQHLLNANEVIPNALWISNWYTADVRIKRDFLFILTRSHKDFYIRAGPFGVLSYPLFVSVLKASYSILCLLSS</sequence>
<keyword evidence="12" id="KW-1185">Reference proteome</keyword>